<evidence type="ECO:0000313" key="1">
    <source>
        <dbReference type="EMBL" id="VAV97535.1"/>
    </source>
</evidence>
<gene>
    <name evidence="1" type="ORF">MNBD_ALPHA01-1192</name>
</gene>
<dbReference type="Pfam" id="PF20112">
    <property type="entry name" value="DUF6502"/>
    <property type="match status" value="1"/>
</dbReference>
<name>A0A3B0SRT6_9ZZZZ</name>
<dbReference type="EMBL" id="UOEJ01000089">
    <property type="protein sequence ID" value="VAV97535.1"/>
    <property type="molecule type" value="Genomic_DNA"/>
</dbReference>
<sequence>MADGPINNNPTTPPDFLLRAVSRLLRPLIRTLIAYGVTFPMLAELLKRLYVTVAAEELSNEGSVSDSRISLATRVHRKDVKRLREEGGDMPLPPTMATLGAQIVGHWLAAPEYTAADGSPLVLPRQAEAGQPSFDMMVTSLSKDVRPRAVLDELLHQEVVSMTADKQIKLNLRAFIPRRDFEDMAYYFGRNLHDHMAAGSHNLTGDSPALLERSVCYNGLTPASVGKLARISEEIGMAALVEVNRQAHELSQQDKDRKDATERMNFGLYFYQEDQGEPQDE</sequence>
<proteinExistence type="predicted"/>
<organism evidence="1">
    <name type="scientific">hydrothermal vent metagenome</name>
    <dbReference type="NCBI Taxonomy" id="652676"/>
    <lineage>
        <taxon>unclassified sequences</taxon>
        <taxon>metagenomes</taxon>
        <taxon>ecological metagenomes</taxon>
    </lineage>
</organism>
<dbReference type="InterPro" id="IPR045445">
    <property type="entry name" value="DUF6502"/>
</dbReference>
<protein>
    <submittedName>
        <fullName evidence="1">Uncharacterized protein</fullName>
    </submittedName>
</protein>
<accession>A0A3B0SRT6</accession>
<reference evidence="1" key="1">
    <citation type="submission" date="2018-06" db="EMBL/GenBank/DDBJ databases">
        <authorList>
            <person name="Zhirakovskaya E."/>
        </authorList>
    </citation>
    <scope>NUCLEOTIDE SEQUENCE</scope>
</reference>
<dbReference type="AlphaFoldDB" id="A0A3B0SRT6"/>